<dbReference type="FunFam" id="2.60.120.260:FF:000012">
    <property type="entry name" value="F-box only protein 2"/>
    <property type="match status" value="1"/>
</dbReference>
<dbReference type="InterPro" id="IPR007397">
    <property type="entry name" value="F-box-assoc_dom"/>
</dbReference>
<dbReference type="GO" id="GO:0006516">
    <property type="term" value="P:glycoprotein catabolic process"/>
    <property type="evidence" value="ECO:0007669"/>
    <property type="project" value="TreeGrafter"/>
</dbReference>
<evidence type="ECO:0000313" key="2">
    <source>
        <dbReference type="EMBL" id="GMT34592.1"/>
    </source>
</evidence>
<sequence length="234" mass="26966">RSNLVPPILPTLEAMGREYGWKFADSGHGQHMSSMVVEDPPAGCEPHPEISRCFATSYSWGKRLVNINLVKEGVPEWLLDHIRPRIIVSELVAPRFDCSSIYKMQAQLLRDNEQFDARAALPRFRAVEKEWPQWTNPAHWEKVEVVFEDYPSGVREIGILSQGKDQQFWAGNYGAKFANLQIRLEMPDEARWLKEDEFPDEEKKYTDDAPFIASRVVMGAGRPGGLFNRFRRFL</sequence>
<dbReference type="PANTHER" id="PTHR12125">
    <property type="entry name" value="F-BOX ONLY PROTEIN 6-LIKE PROTEIN"/>
    <property type="match status" value="1"/>
</dbReference>
<protein>
    <recommendedName>
        <fullName evidence="1">FBA domain-containing protein</fullName>
    </recommendedName>
</protein>
<name>A0AAV5WU18_9BILA</name>
<organism evidence="2 3">
    <name type="scientific">Pristionchus fissidentatus</name>
    <dbReference type="NCBI Taxonomy" id="1538716"/>
    <lineage>
        <taxon>Eukaryota</taxon>
        <taxon>Metazoa</taxon>
        <taxon>Ecdysozoa</taxon>
        <taxon>Nematoda</taxon>
        <taxon>Chromadorea</taxon>
        <taxon>Rhabditida</taxon>
        <taxon>Rhabditina</taxon>
        <taxon>Diplogasteromorpha</taxon>
        <taxon>Diplogasteroidea</taxon>
        <taxon>Neodiplogasteridae</taxon>
        <taxon>Pristionchus</taxon>
    </lineage>
</organism>
<accession>A0AAV5WU18</accession>
<dbReference type="GO" id="GO:0036503">
    <property type="term" value="P:ERAD pathway"/>
    <property type="evidence" value="ECO:0007669"/>
    <property type="project" value="TreeGrafter"/>
</dbReference>
<dbReference type="Proteomes" id="UP001432322">
    <property type="component" value="Unassembled WGS sequence"/>
</dbReference>
<dbReference type="SUPFAM" id="SSF49785">
    <property type="entry name" value="Galactose-binding domain-like"/>
    <property type="match status" value="1"/>
</dbReference>
<dbReference type="PANTHER" id="PTHR12125:SF5">
    <property type="entry name" value="F-BOX DOMAIN-CONTAINING PROTEIN"/>
    <property type="match status" value="1"/>
</dbReference>
<dbReference type="SMART" id="SM01198">
    <property type="entry name" value="FBA"/>
    <property type="match status" value="1"/>
</dbReference>
<keyword evidence="3" id="KW-1185">Reference proteome</keyword>
<dbReference type="GO" id="GO:0031146">
    <property type="term" value="P:SCF-dependent proteasomal ubiquitin-dependent protein catabolic process"/>
    <property type="evidence" value="ECO:0007669"/>
    <property type="project" value="TreeGrafter"/>
</dbReference>
<dbReference type="GO" id="GO:0019005">
    <property type="term" value="C:SCF ubiquitin ligase complex"/>
    <property type="evidence" value="ECO:0007669"/>
    <property type="project" value="TreeGrafter"/>
</dbReference>
<dbReference type="InterPro" id="IPR008979">
    <property type="entry name" value="Galactose-bd-like_sf"/>
</dbReference>
<feature type="non-terminal residue" evidence="2">
    <location>
        <position position="1"/>
    </location>
</feature>
<reference evidence="2" key="1">
    <citation type="submission" date="2023-10" db="EMBL/GenBank/DDBJ databases">
        <title>Genome assembly of Pristionchus species.</title>
        <authorList>
            <person name="Yoshida K."/>
            <person name="Sommer R.J."/>
        </authorList>
    </citation>
    <scope>NUCLEOTIDE SEQUENCE</scope>
    <source>
        <strain evidence="2">RS5133</strain>
    </source>
</reference>
<proteinExistence type="predicted"/>
<feature type="domain" description="FBA" evidence="1">
    <location>
        <begin position="1"/>
        <end position="186"/>
    </location>
</feature>
<dbReference type="InterPro" id="IPR039752">
    <property type="entry name" value="F-box_only"/>
</dbReference>
<dbReference type="PROSITE" id="PS51114">
    <property type="entry name" value="FBA"/>
    <property type="match status" value="1"/>
</dbReference>
<dbReference type="GO" id="GO:0005737">
    <property type="term" value="C:cytoplasm"/>
    <property type="evidence" value="ECO:0007669"/>
    <property type="project" value="TreeGrafter"/>
</dbReference>
<dbReference type="GO" id="GO:0061630">
    <property type="term" value="F:ubiquitin protein ligase activity"/>
    <property type="evidence" value="ECO:0007669"/>
    <property type="project" value="TreeGrafter"/>
</dbReference>
<dbReference type="Pfam" id="PF04300">
    <property type="entry name" value="FBA"/>
    <property type="match status" value="1"/>
</dbReference>
<dbReference type="EMBL" id="BTSY01000006">
    <property type="protein sequence ID" value="GMT34592.1"/>
    <property type="molecule type" value="Genomic_DNA"/>
</dbReference>
<gene>
    <name evidence="2" type="ORF">PFISCL1PPCAC_25889</name>
</gene>
<dbReference type="Gene3D" id="2.60.120.260">
    <property type="entry name" value="Galactose-binding domain-like"/>
    <property type="match status" value="1"/>
</dbReference>
<evidence type="ECO:0000259" key="1">
    <source>
        <dbReference type="PROSITE" id="PS51114"/>
    </source>
</evidence>
<evidence type="ECO:0000313" key="3">
    <source>
        <dbReference type="Proteomes" id="UP001432322"/>
    </source>
</evidence>
<dbReference type="AlphaFoldDB" id="A0AAV5WU18"/>
<comment type="caution">
    <text evidence="2">The sequence shown here is derived from an EMBL/GenBank/DDBJ whole genome shotgun (WGS) entry which is preliminary data.</text>
</comment>